<protein>
    <submittedName>
        <fullName evidence="3">Zinc ribbon domain-containing protein</fullName>
    </submittedName>
</protein>
<dbReference type="Proteomes" id="UP000823634">
    <property type="component" value="Unassembled WGS sequence"/>
</dbReference>
<feature type="transmembrane region" description="Helical" evidence="1">
    <location>
        <begin position="114"/>
        <end position="137"/>
    </location>
</feature>
<dbReference type="AlphaFoldDB" id="A0A9D9DDS5"/>
<accession>A0A9D9DDS5</accession>
<organism evidence="3 4">
    <name type="scientific">Candidatus Alloenteromonas pullistercoris</name>
    <dbReference type="NCBI Taxonomy" id="2840785"/>
    <lineage>
        <taxon>Bacteria</taxon>
        <taxon>Bacillati</taxon>
        <taxon>Bacillota</taxon>
        <taxon>Bacillota incertae sedis</taxon>
        <taxon>Candidatus Alloenteromonas</taxon>
    </lineage>
</organism>
<name>A0A9D9DDS5_9FIRM</name>
<feature type="transmembrane region" description="Helical" evidence="1">
    <location>
        <begin position="86"/>
        <end position="107"/>
    </location>
</feature>
<feature type="transmembrane region" description="Helical" evidence="1">
    <location>
        <begin position="143"/>
        <end position="161"/>
    </location>
</feature>
<reference evidence="3" key="1">
    <citation type="submission" date="2020-10" db="EMBL/GenBank/DDBJ databases">
        <authorList>
            <person name="Gilroy R."/>
        </authorList>
    </citation>
    <scope>NUCLEOTIDE SEQUENCE</scope>
    <source>
        <strain evidence="3">17113</strain>
    </source>
</reference>
<gene>
    <name evidence="3" type="ORF">IAC61_00320</name>
</gene>
<keyword evidence="1" id="KW-0812">Transmembrane</keyword>
<evidence type="ECO:0000313" key="4">
    <source>
        <dbReference type="Proteomes" id="UP000823634"/>
    </source>
</evidence>
<reference evidence="3" key="2">
    <citation type="journal article" date="2021" name="PeerJ">
        <title>Extensive microbial diversity within the chicken gut microbiome revealed by metagenomics and culture.</title>
        <authorList>
            <person name="Gilroy R."/>
            <person name="Ravi A."/>
            <person name="Getino M."/>
            <person name="Pursley I."/>
            <person name="Horton D.L."/>
            <person name="Alikhan N.F."/>
            <person name="Baker D."/>
            <person name="Gharbi K."/>
            <person name="Hall N."/>
            <person name="Watson M."/>
            <person name="Adriaenssens E.M."/>
            <person name="Foster-Nyarko E."/>
            <person name="Jarju S."/>
            <person name="Secka A."/>
            <person name="Antonio M."/>
            <person name="Oren A."/>
            <person name="Chaudhuri R.R."/>
            <person name="La Ragione R."/>
            <person name="Hildebrand F."/>
            <person name="Pallen M.J."/>
        </authorList>
    </citation>
    <scope>NUCLEOTIDE SEQUENCE</scope>
    <source>
        <strain evidence="3">17113</strain>
    </source>
</reference>
<dbReference type="EMBL" id="JADINA010000002">
    <property type="protein sequence ID" value="MBO8425748.1"/>
    <property type="molecule type" value="Genomic_DNA"/>
</dbReference>
<proteinExistence type="predicted"/>
<feature type="domain" description="DZANK-type" evidence="2">
    <location>
        <begin position="8"/>
        <end position="59"/>
    </location>
</feature>
<keyword evidence="1" id="KW-0472">Membrane</keyword>
<keyword evidence="1" id="KW-1133">Transmembrane helix</keyword>
<evidence type="ECO:0000256" key="1">
    <source>
        <dbReference type="SAM" id="Phobius"/>
    </source>
</evidence>
<dbReference type="InterPro" id="IPR025874">
    <property type="entry name" value="DZR"/>
</dbReference>
<evidence type="ECO:0000313" key="3">
    <source>
        <dbReference type="EMBL" id="MBO8425748.1"/>
    </source>
</evidence>
<dbReference type="Pfam" id="PF12773">
    <property type="entry name" value="DZR"/>
    <property type="match status" value="1"/>
</dbReference>
<evidence type="ECO:0000259" key="2">
    <source>
        <dbReference type="Pfam" id="PF12773"/>
    </source>
</evidence>
<sequence length="166" mass="17604">MENQEFKCPHCGTSLHEGDRFCPICGAAVEAAKAEPSGARCPHCGAQVPDLNHPCPYCGYNTAAANTQSGYQAKKTEEDKPIKGTALGVVLALFTGVIGLILCIILGDEQAKKAAILTFVIATVAGIVLGIIFFVVYSVLLSGLLGEIASSAYYYYLAYWAPLLKL</sequence>
<comment type="caution">
    <text evidence="3">The sequence shown here is derived from an EMBL/GenBank/DDBJ whole genome shotgun (WGS) entry which is preliminary data.</text>
</comment>